<organism evidence="1 2">
    <name type="scientific">Puia dinghuensis</name>
    <dbReference type="NCBI Taxonomy" id="1792502"/>
    <lineage>
        <taxon>Bacteria</taxon>
        <taxon>Pseudomonadati</taxon>
        <taxon>Bacteroidota</taxon>
        <taxon>Chitinophagia</taxon>
        <taxon>Chitinophagales</taxon>
        <taxon>Chitinophagaceae</taxon>
        <taxon>Puia</taxon>
    </lineage>
</organism>
<sequence>MFNSSLPYVLLTVKYESDRSFHIKTYVYRVTTPAGNYIIHLEEYTRDTYVIKFFPARFKRNENRFHMISNDNVMQVVLGTALQIFVSCLKNNNRASLGFVATASFLGQFREARENNQRFRLYKQIMQNFFGLKTFAHFVDVSNSTYLMANRSNQIPEFVAEMQYAFSYLYPDMFDLSFTEI</sequence>
<dbReference type="EMBL" id="BMJC01000010">
    <property type="protein sequence ID" value="GGB26360.1"/>
    <property type="molecule type" value="Genomic_DNA"/>
</dbReference>
<gene>
    <name evidence="1" type="ORF">GCM10011511_57900</name>
</gene>
<dbReference type="Proteomes" id="UP000607559">
    <property type="component" value="Unassembled WGS sequence"/>
</dbReference>
<reference evidence="1" key="1">
    <citation type="journal article" date="2014" name="Int. J. Syst. Evol. Microbiol.">
        <title>Complete genome sequence of Corynebacterium casei LMG S-19264T (=DSM 44701T), isolated from a smear-ripened cheese.</title>
        <authorList>
            <consortium name="US DOE Joint Genome Institute (JGI-PGF)"/>
            <person name="Walter F."/>
            <person name="Albersmeier A."/>
            <person name="Kalinowski J."/>
            <person name="Ruckert C."/>
        </authorList>
    </citation>
    <scope>NUCLEOTIDE SEQUENCE</scope>
    <source>
        <strain evidence="1">CGMCC 1.15448</strain>
    </source>
</reference>
<reference evidence="1" key="2">
    <citation type="submission" date="2020-09" db="EMBL/GenBank/DDBJ databases">
        <authorList>
            <person name="Sun Q."/>
            <person name="Zhou Y."/>
        </authorList>
    </citation>
    <scope>NUCLEOTIDE SEQUENCE</scope>
    <source>
        <strain evidence="1">CGMCC 1.15448</strain>
    </source>
</reference>
<proteinExistence type="predicted"/>
<name>A0A8J2UKD3_9BACT</name>
<evidence type="ECO:0000313" key="1">
    <source>
        <dbReference type="EMBL" id="GGB26360.1"/>
    </source>
</evidence>
<dbReference type="AlphaFoldDB" id="A0A8J2UKD3"/>
<keyword evidence="2" id="KW-1185">Reference proteome</keyword>
<protein>
    <submittedName>
        <fullName evidence="1">Uncharacterized protein</fullName>
    </submittedName>
</protein>
<dbReference type="RefSeq" id="WP_188938345.1">
    <property type="nucleotide sequence ID" value="NZ_BMJC01000010.1"/>
</dbReference>
<comment type="caution">
    <text evidence="1">The sequence shown here is derived from an EMBL/GenBank/DDBJ whole genome shotgun (WGS) entry which is preliminary data.</text>
</comment>
<accession>A0A8J2UKD3</accession>
<evidence type="ECO:0000313" key="2">
    <source>
        <dbReference type="Proteomes" id="UP000607559"/>
    </source>
</evidence>